<evidence type="ECO:0000313" key="3">
    <source>
        <dbReference type="Proteomes" id="UP000077202"/>
    </source>
</evidence>
<feature type="chain" id="PRO_5008052275" evidence="1">
    <location>
        <begin position="24"/>
        <end position="222"/>
    </location>
</feature>
<dbReference type="Proteomes" id="UP000077202">
    <property type="component" value="Unassembled WGS sequence"/>
</dbReference>
<dbReference type="EMBL" id="LVLJ01001849">
    <property type="protein sequence ID" value="OAE27663.1"/>
    <property type="molecule type" value="Genomic_DNA"/>
</dbReference>
<name>A0A176W4T3_MARPO</name>
<feature type="signal peptide" evidence="1">
    <location>
        <begin position="1"/>
        <end position="23"/>
    </location>
</feature>
<reference evidence="2" key="1">
    <citation type="submission" date="2016-03" db="EMBL/GenBank/DDBJ databases">
        <title>Mechanisms controlling the formation of the plant cell surface in tip-growing cells are functionally conserved among land plants.</title>
        <authorList>
            <person name="Honkanen S."/>
            <person name="Jones V.A."/>
            <person name="Morieri G."/>
            <person name="Champion C."/>
            <person name="Hetherington A.J."/>
            <person name="Kelly S."/>
            <person name="Saint-Marcoux D."/>
            <person name="Proust H."/>
            <person name="Prescott H."/>
            <person name="Dolan L."/>
        </authorList>
    </citation>
    <scope>NUCLEOTIDE SEQUENCE [LARGE SCALE GENOMIC DNA]</scope>
    <source>
        <tissue evidence="2">Whole gametophyte</tissue>
    </source>
</reference>
<organism evidence="2 3">
    <name type="scientific">Marchantia polymorpha subsp. ruderalis</name>
    <dbReference type="NCBI Taxonomy" id="1480154"/>
    <lineage>
        <taxon>Eukaryota</taxon>
        <taxon>Viridiplantae</taxon>
        <taxon>Streptophyta</taxon>
        <taxon>Embryophyta</taxon>
        <taxon>Marchantiophyta</taxon>
        <taxon>Marchantiopsida</taxon>
        <taxon>Marchantiidae</taxon>
        <taxon>Marchantiales</taxon>
        <taxon>Marchantiaceae</taxon>
        <taxon>Marchantia</taxon>
    </lineage>
</organism>
<keyword evidence="3" id="KW-1185">Reference proteome</keyword>
<evidence type="ECO:0000313" key="2">
    <source>
        <dbReference type="EMBL" id="OAE27663.1"/>
    </source>
</evidence>
<accession>A0A176W4T3</accession>
<protein>
    <submittedName>
        <fullName evidence="2">Uncharacterized protein</fullName>
    </submittedName>
</protein>
<comment type="caution">
    <text evidence="2">The sequence shown here is derived from an EMBL/GenBank/DDBJ whole genome shotgun (WGS) entry which is preliminary data.</text>
</comment>
<dbReference type="AlphaFoldDB" id="A0A176W4T3"/>
<keyword evidence="1" id="KW-0732">Signal</keyword>
<sequence length="222" mass="25001">MEQMGLPTLYVSMVRILLANVSAVVYLNGTHTPPFPIQRGVRQGCPLAPYLFLRVAEALSTATRHAMTEGLIRGIHLPDDVTQQNTSLWWTSHFLASNFGFSLARARQLACHGLLCLRDLWRDNAMTLRPWHDLQQRFALKDEERQHIDLIQSKVLAAWFTLARQTQTVPQLGEWLEIFSVSEGAPLIVFQAAHDVSPSLMETAHDTLIPPEHAIFMVGPQS</sequence>
<evidence type="ECO:0000256" key="1">
    <source>
        <dbReference type="SAM" id="SignalP"/>
    </source>
</evidence>
<proteinExistence type="predicted"/>
<gene>
    <name evidence="2" type="ORF">AXG93_3137s1030</name>
</gene>